<evidence type="ECO:0000259" key="2">
    <source>
        <dbReference type="Pfam" id="PF08241"/>
    </source>
</evidence>
<dbReference type="InterPro" id="IPR013216">
    <property type="entry name" value="Methyltransf_11"/>
</dbReference>
<dbReference type="EMBL" id="CADCUE010000015">
    <property type="protein sequence ID" value="CAA9311235.1"/>
    <property type="molecule type" value="Genomic_DNA"/>
</dbReference>
<protein>
    <submittedName>
        <fullName evidence="3">S-adenosylmethionine-dependent methyltransferase</fullName>
    </submittedName>
</protein>
<dbReference type="PANTHER" id="PTHR42912">
    <property type="entry name" value="METHYLTRANSFERASE"/>
    <property type="match status" value="1"/>
</dbReference>
<proteinExistence type="predicted"/>
<dbReference type="Pfam" id="PF08241">
    <property type="entry name" value="Methyltransf_11"/>
    <property type="match status" value="1"/>
</dbReference>
<dbReference type="InterPro" id="IPR029063">
    <property type="entry name" value="SAM-dependent_MTases_sf"/>
</dbReference>
<accession>A0A6J4KP43</accession>
<sequence length="272" mass="27582">MSPVPPPPAAPGPPADPLHRRTGTRAAGPAASARTAVVWEVLSAVVTEADPSGAGLDIVDAGGGTGGFAVPLARAGHRVVVVDPSPDSLAALQRRAAEGELAGRVTGLQGDLADLPDLVPADSVDLLLCHSVLEVVDEPADALAAAAGVLRPGRGRLSLLVANRAAAVLARALAGHPDEAARALTDPAGRWGDGDGVRRRFDGDQLRALVTGAGLTVEQVHGVRVVADLVPGAVLDTEPGAAAALLALERALSERPPFRDVATQLHVLAQRR</sequence>
<reference evidence="3" key="1">
    <citation type="submission" date="2020-02" db="EMBL/GenBank/DDBJ databases">
        <authorList>
            <person name="Meier V. D."/>
        </authorList>
    </citation>
    <scope>NUCLEOTIDE SEQUENCE</scope>
    <source>
        <strain evidence="3">AVDCRST_MAG16</strain>
    </source>
</reference>
<organism evidence="3">
    <name type="scientific">uncultured Frankineae bacterium</name>
    <dbReference type="NCBI Taxonomy" id="437475"/>
    <lineage>
        <taxon>Bacteria</taxon>
        <taxon>Bacillati</taxon>
        <taxon>Actinomycetota</taxon>
        <taxon>Actinomycetes</taxon>
        <taxon>Frankiales</taxon>
        <taxon>environmental samples</taxon>
    </lineage>
</organism>
<keyword evidence="3" id="KW-0489">Methyltransferase</keyword>
<feature type="region of interest" description="Disordered" evidence="1">
    <location>
        <begin position="1"/>
        <end position="31"/>
    </location>
</feature>
<dbReference type="PANTHER" id="PTHR42912:SF93">
    <property type="entry name" value="N6-ADENOSINE-METHYLTRANSFERASE TMT1A"/>
    <property type="match status" value="1"/>
</dbReference>
<dbReference type="SUPFAM" id="SSF53335">
    <property type="entry name" value="S-adenosyl-L-methionine-dependent methyltransferases"/>
    <property type="match status" value="1"/>
</dbReference>
<dbReference type="GO" id="GO:0008757">
    <property type="term" value="F:S-adenosylmethionine-dependent methyltransferase activity"/>
    <property type="evidence" value="ECO:0007669"/>
    <property type="project" value="InterPro"/>
</dbReference>
<dbReference type="GO" id="GO:0032259">
    <property type="term" value="P:methylation"/>
    <property type="evidence" value="ECO:0007669"/>
    <property type="project" value="UniProtKB-KW"/>
</dbReference>
<feature type="compositionally biased region" description="Pro residues" evidence="1">
    <location>
        <begin position="1"/>
        <end position="16"/>
    </location>
</feature>
<feature type="domain" description="Methyltransferase type 11" evidence="2">
    <location>
        <begin position="59"/>
        <end position="153"/>
    </location>
</feature>
<evidence type="ECO:0000313" key="3">
    <source>
        <dbReference type="EMBL" id="CAA9311235.1"/>
    </source>
</evidence>
<evidence type="ECO:0000256" key="1">
    <source>
        <dbReference type="SAM" id="MobiDB-lite"/>
    </source>
</evidence>
<dbReference type="InterPro" id="IPR050508">
    <property type="entry name" value="Methyltransf_Superfamily"/>
</dbReference>
<gene>
    <name evidence="3" type="ORF">AVDCRST_MAG16-179</name>
</gene>
<dbReference type="CDD" id="cd02440">
    <property type="entry name" value="AdoMet_MTases"/>
    <property type="match status" value="1"/>
</dbReference>
<dbReference type="AlphaFoldDB" id="A0A6J4KP43"/>
<dbReference type="Gene3D" id="3.40.50.150">
    <property type="entry name" value="Vaccinia Virus protein VP39"/>
    <property type="match status" value="1"/>
</dbReference>
<keyword evidence="3" id="KW-0808">Transferase</keyword>
<name>A0A6J4KP43_9ACTN</name>